<dbReference type="InterPro" id="IPR037045">
    <property type="entry name" value="S8pro/Inhibitor_I9_sf"/>
</dbReference>
<organism evidence="2">
    <name type="scientific">Triticum urartu</name>
    <name type="common">Red wild einkorn</name>
    <name type="synonym">Crithodium urartu</name>
    <dbReference type="NCBI Taxonomy" id="4572"/>
    <lineage>
        <taxon>Eukaryota</taxon>
        <taxon>Viridiplantae</taxon>
        <taxon>Streptophyta</taxon>
        <taxon>Embryophyta</taxon>
        <taxon>Tracheophyta</taxon>
        <taxon>Spermatophyta</taxon>
        <taxon>Magnoliopsida</taxon>
        <taxon>Liliopsida</taxon>
        <taxon>Poales</taxon>
        <taxon>Poaceae</taxon>
        <taxon>BOP clade</taxon>
        <taxon>Pooideae</taxon>
        <taxon>Triticodae</taxon>
        <taxon>Triticeae</taxon>
        <taxon>Triticinae</taxon>
        <taxon>Triticum</taxon>
    </lineage>
</organism>
<name>M8A7I8_TRIUA</name>
<proteinExistence type="predicted"/>
<dbReference type="OMA" id="WTEVEMM"/>
<dbReference type="STRING" id="4572.M8A7I8"/>
<dbReference type="AlphaFoldDB" id="M8A7I8"/>
<evidence type="ECO:0000313" key="2">
    <source>
        <dbReference type="EMBL" id="EMS67981.1"/>
    </source>
</evidence>
<feature type="domain" description="Inhibitor I9" evidence="1">
    <location>
        <begin position="44"/>
        <end position="114"/>
    </location>
</feature>
<dbReference type="EMBL" id="KD012326">
    <property type="protein sequence ID" value="EMS67981.1"/>
    <property type="molecule type" value="Genomic_DNA"/>
</dbReference>
<sequence length="194" mass="21494">MAKAFYIIVAAVLLCLFSAATVLLCPLCAATSMPHASSKSYKEYIVYIQRPPPEADIMDNGARNSWFQSFLPSNLTDSGKPCMVTTFDTIIHDFVAWLTEAELEVMSKKPGVSRWTEVEMMELTQTPRIPTDAAAGHGRVNRMEGRVEESDDLAGIGSSGWPFLRDGAVLFFPGRDWCRHGRIMDFVCVPSVPL</sequence>
<protein>
    <recommendedName>
        <fullName evidence="1">Inhibitor I9 domain-containing protein</fullName>
    </recommendedName>
</protein>
<dbReference type="Gene3D" id="3.30.70.80">
    <property type="entry name" value="Peptidase S8 propeptide/proteinase inhibitor I9"/>
    <property type="match status" value="1"/>
</dbReference>
<dbReference type="Pfam" id="PF05922">
    <property type="entry name" value="Inhibitor_I9"/>
    <property type="match status" value="1"/>
</dbReference>
<gene>
    <name evidence="2" type="ORF">TRIUR3_12175</name>
</gene>
<reference evidence="2" key="1">
    <citation type="journal article" date="2013" name="Nature">
        <title>Draft genome of the wheat A-genome progenitor Triticum urartu.</title>
        <authorList>
            <person name="Ling H.Q."/>
            <person name="Zhao S."/>
            <person name="Liu D."/>
            <person name="Wang J."/>
            <person name="Sun H."/>
            <person name="Zhang C."/>
            <person name="Fan H."/>
            <person name="Li D."/>
            <person name="Dong L."/>
            <person name="Tao Y."/>
            <person name="Gao C."/>
            <person name="Wu H."/>
            <person name="Li Y."/>
            <person name="Cui Y."/>
            <person name="Guo X."/>
            <person name="Zheng S."/>
            <person name="Wang B."/>
            <person name="Yu K."/>
            <person name="Liang Q."/>
            <person name="Yang W."/>
            <person name="Lou X."/>
            <person name="Chen J."/>
            <person name="Feng M."/>
            <person name="Jian J."/>
            <person name="Zhang X."/>
            <person name="Luo G."/>
            <person name="Jiang Y."/>
            <person name="Liu J."/>
            <person name="Wang Z."/>
            <person name="Sha Y."/>
            <person name="Zhang B."/>
            <person name="Wu H."/>
            <person name="Tang D."/>
            <person name="Shen Q."/>
            <person name="Xue P."/>
            <person name="Zou S."/>
            <person name="Wang X."/>
            <person name="Liu X."/>
            <person name="Wang F."/>
            <person name="Yang Y."/>
            <person name="An X."/>
            <person name="Dong Z."/>
            <person name="Zhang K."/>
            <person name="Zhang X."/>
            <person name="Luo M.C."/>
            <person name="Dvorak J."/>
            <person name="Tong Y."/>
            <person name="Wang J."/>
            <person name="Yang H."/>
            <person name="Li Z."/>
            <person name="Wang D."/>
            <person name="Zhang A."/>
            <person name="Wang J."/>
        </authorList>
    </citation>
    <scope>NUCLEOTIDE SEQUENCE</scope>
</reference>
<accession>M8A7I8</accession>
<dbReference type="InterPro" id="IPR010259">
    <property type="entry name" value="S8pro/Inhibitor_I9"/>
</dbReference>
<evidence type="ECO:0000259" key="1">
    <source>
        <dbReference type="Pfam" id="PF05922"/>
    </source>
</evidence>